<evidence type="ECO:0000256" key="5">
    <source>
        <dbReference type="SAM" id="MobiDB-lite"/>
    </source>
</evidence>
<dbReference type="PANTHER" id="PTHR13230:SF5">
    <property type="entry name" value="GENERAL TRANSCRIPTION FACTOR 3C POLYPEPTIDE 5"/>
    <property type="match status" value="1"/>
</dbReference>
<dbReference type="Gene3D" id="3.30.200.160">
    <property type="entry name" value="TFIIIC, subcomplex tauA, subunit Sfc1, barrel domain"/>
    <property type="match status" value="1"/>
</dbReference>
<feature type="region of interest" description="Disordered" evidence="5">
    <location>
        <begin position="435"/>
        <end position="476"/>
    </location>
</feature>
<comment type="caution">
    <text evidence="8">The sequence shown here is derived from an EMBL/GenBank/DDBJ whole genome shotgun (WGS) entry which is preliminary data.</text>
</comment>
<dbReference type="Pfam" id="PF09734">
    <property type="entry name" value="Tau95"/>
    <property type="match status" value="1"/>
</dbReference>
<dbReference type="GO" id="GO:0000127">
    <property type="term" value="C:transcription factor TFIIIC complex"/>
    <property type="evidence" value="ECO:0007669"/>
    <property type="project" value="InterPro"/>
</dbReference>
<dbReference type="InterPro" id="IPR019136">
    <property type="entry name" value="TF_IIIC_su-5_HTH"/>
</dbReference>
<organism evidence="8 9">
    <name type="scientific">Juglans regia</name>
    <name type="common">English walnut</name>
    <dbReference type="NCBI Taxonomy" id="51240"/>
    <lineage>
        <taxon>Eukaryota</taxon>
        <taxon>Viridiplantae</taxon>
        <taxon>Streptophyta</taxon>
        <taxon>Embryophyta</taxon>
        <taxon>Tracheophyta</taxon>
        <taxon>Spermatophyta</taxon>
        <taxon>Magnoliopsida</taxon>
        <taxon>eudicotyledons</taxon>
        <taxon>Gunneridae</taxon>
        <taxon>Pentapetalae</taxon>
        <taxon>rosids</taxon>
        <taxon>fabids</taxon>
        <taxon>Fagales</taxon>
        <taxon>Juglandaceae</taxon>
        <taxon>Juglans</taxon>
    </lineage>
</organism>
<reference evidence="8" key="2">
    <citation type="submission" date="2020-03" db="EMBL/GenBank/DDBJ databases">
        <title>Walnut 2.0.</title>
        <authorList>
            <person name="Marrano A."/>
            <person name="Britton M."/>
            <person name="Zimin A.V."/>
            <person name="Zaini P.A."/>
            <person name="Workman R."/>
            <person name="Puiu D."/>
            <person name="Bianco L."/>
            <person name="Allen B.J."/>
            <person name="Troggio M."/>
            <person name="Leslie C.A."/>
            <person name="Timp W."/>
            <person name="Dendekar A."/>
            <person name="Salzberg S.L."/>
            <person name="Neale D.B."/>
        </authorList>
    </citation>
    <scope>NUCLEOTIDE SEQUENCE</scope>
    <source>
        <tissue evidence="8">Leaves</tissue>
    </source>
</reference>
<accession>A0A833XHH7</accession>
<keyword evidence="3" id="KW-0804">Transcription</keyword>
<feature type="domain" description="Transcription factor IIIC subunit 5 HTH" evidence="6">
    <location>
        <begin position="170"/>
        <end position="320"/>
    </location>
</feature>
<feature type="region of interest" description="Disordered" evidence="5">
    <location>
        <begin position="511"/>
        <end position="548"/>
    </location>
</feature>
<dbReference type="FunFam" id="3.30.200.160:FF:000002">
    <property type="entry name" value="Transcription factor IIIC, subunit 5"/>
    <property type="match status" value="1"/>
</dbReference>
<dbReference type="Pfam" id="PF17682">
    <property type="entry name" value="Tau95_N"/>
    <property type="match status" value="1"/>
</dbReference>
<dbReference type="Proteomes" id="UP000619265">
    <property type="component" value="Unassembled WGS sequence"/>
</dbReference>
<dbReference type="GO" id="GO:0003677">
    <property type="term" value="F:DNA binding"/>
    <property type="evidence" value="ECO:0007669"/>
    <property type="project" value="UniProtKB-KW"/>
</dbReference>
<evidence type="ECO:0000313" key="9">
    <source>
        <dbReference type="Proteomes" id="UP000619265"/>
    </source>
</evidence>
<dbReference type="InterPro" id="IPR042536">
    <property type="entry name" value="TFIIIC_tauA_Sfc1"/>
</dbReference>
<feature type="compositionally biased region" description="Acidic residues" evidence="5">
    <location>
        <begin position="526"/>
        <end position="548"/>
    </location>
</feature>
<feature type="domain" description="Transcription factor IIIC subunit Tfc1/Sfc1 triple barrel" evidence="7">
    <location>
        <begin position="34"/>
        <end position="130"/>
    </location>
</feature>
<evidence type="ECO:0000256" key="4">
    <source>
        <dbReference type="ARBA" id="ARBA00023242"/>
    </source>
</evidence>
<dbReference type="GO" id="GO:0006384">
    <property type="term" value="P:transcription initiation at RNA polymerase III promoter"/>
    <property type="evidence" value="ECO:0007669"/>
    <property type="project" value="InterPro"/>
</dbReference>
<evidence type="ECO:0000256" key="2">
    <source>
        <dbReference type="ARBA" id="ARBA00023125"/>
    </source>
</evidence>
<dbReference type="GO" id="GO:0005634">
    <property type="term" value="C:nucleus"/>
    <property type="evidence" value="ECO:0007669"/>
    <property type="project" value="UniProtKB-SubCell"/>
</dbReference>
<evidence type="ECO:0000256" key="1">
    <source>
        <dbReference type="ARBA" id="ARBA00004123"/>
    </source>
</evidence>
<dbReference type="Gramene" id="Jr07_25370_p1">
    <property type="protein sequence ID" value="cds.Jr07_25370_p1"/>
    <property type="gene ID" value="Jr07_25370"/>
</dbReference>
<dbReference type="InterPro" id="IPR040454">
    <property type="entry name" value="TF_IIIC_Tfc1/Sfc1"/>
</dbReference>
<dbReference type="AlphaFoldDB" id="A0A833XHH7"/>
<evidence type="ECO:0000259" key="6">
    <source>
        <dbReference type="Pfam" id="PF09734"/>
    </source>
</evidence>
<protein>
    <recommendedName>
        <fullName evidence="10">General transcription factor 3C polypeptide 5-like</fullName>
    </recommendedName>
</protein>
<sequence length="548" mass="63231">PSFFPSRDNLSIREMGVIENGATSGVLPSSEAFAVHYPGYPSSTARAVKTLGGTEGILKARSSQSNKLELRFRPEDPYSHPAFGELRPCDNLLLKIAKKESSTDGGQICADIVARVPEAYHFDGMVDYQHVVAVHADVAERRKKRNWAEMEDPHFEKGGLMDVDQEDVMILLPPLFSLKDMPENLVLRPPPTLSSKTKQDEVVQQDWKMDMEPVLAIDFNIKEIPKRVNWEGYVPQGSDQWEWQMLLSNLFDERPIWPKESLTKRLLDKGLTFTVEMFRRLLSRIAYYFSSGPFLRFWIRKGYDPRKDPDSRIYQRIDFRVPQPLRSYCDANAAKGLKHRWEEICAFQVFPYKFQTSLQFFELADDYIQQEIRKPLMQTTCTFGTGWFSYHMLNCLRQRLMVRFLSIFPKPGAENLLRAASERFEKLKKEGNKIALKPGEVHQQTNAESTRNEDEEPNNVEDEEEDEVDNAEEELDQYEAEEDGEIYLQAQAYVNVENISATHLQEIFDSFPSTEVGGDNTHDANISDEEYEIYEPDSDDCYSDDNES</sequence>
<dbReference type="PANTHER" id="PTHR13230">
    <property type="entry name" value="GENERAL TRANSCRIPTION FACTOR IIIC, POLYPEPTIDE 5"/>
    <property type="match status" value="1"/>
</dbReference>
<feature type="non-terminal residue" evidence="8">
    <location>
        <position position="1"/>
    </location>
</feature>
<name>A0A833XHH7_JUGRE</name>
<feature type="compositionally biased region" description="Acidic residues" evidence="5">
    <location>
        <begin position="453"/>
        <end position="476"/>
    </location>
</feature>
<reference evidence="8" key="1">
    <citation type="submission" date="2015-10" db="EMBL/GenBank/DDBJ databases">
        <authorList>
            <person name="Martinez-Garcia P.J."/>
            <person name="Crepeau M.W."/>
            <person name="Puiu D."/>
            <person name="Gonzalez-Ibeas D."/>
            <person name="Whalen J."/>
            <person name="Stevens K."/>
            <person name="Paul R."/>
            <person name="Butterfield T."/>
            <person name="Britton M."/>
            <person name="Reagan R."/>
            <person name="Chakraborty S."/>
            <person name="Walawage S.L."/>
            <person name="Vasquez-Gross H.A."/>
            <person name="Cardeno C."/>
            <person name="Famula R."/>
            <person name="Pratt K."/>
            <person name="Kuruganti S."/>
            <person name="Aradhya M.K."/>
            <person name="Leslie C.A."/>
            <person name="Dandekar A.M."/>
            <person name="Salzberg S.L."/>
            <person name="Wegrzyn J.L."/>
            <person name="Langley C.H."/>
            <person name="Neale D.B."/>
        </authorList>
    </citation>
    <scope>NUCLEOTIDE SEQUENCE</scope>
    <source>
        <tissue evidence="8">Leaves</tissue>
    </source>
</reference>
<evidence type="ECO:0000256" key="3">
    <source>
        <dbReference type="ARBA" id="ARBA00023163"/>
    </source>
</evidence>
<evidence type="ECO:0000259" key="7">
    <source>
        <dbReference type="Pfam" id="PF17682"/>
    </source>
</evidence>
<evidence type="ECO:0000313" key="8">
    <source>
        <dbReference type="EMBL" id="KAF5466155.1"/>
    </source>
</evidence>
<gene>
    <name evidence="8" type="ORF">F2P56_016107</name>
</gene>
<proteinExistence type="predicted"/>
<comment type="subcellular location">
    <subcellularLocation>
        <location evidence="1">Nucleus</location>
    </subcellularLocation>
</comment>
<keyword evidence="4" id="KW-0539">Nucleus</keyword>
<dbReference type="EMBL" id="LIHL02000007">
    <property type="protein sequence ID" value="KAF5466155.1"/>
    <property type="molecule type" value="Genomic_DNA"/>
</dbReference>
<evidence type="ECO:0008006" key="10">
    <source>
        <dbReference type="Google" id="ProtNLM"/>
    </source>
</evidence>
<dbReference type="InterPro" id="IPR041499">
    <property type="entry name" value="Tfc1/Sfc1_N"/>
</dbReference>
<keyword evidence="2" id="KW-0238">DNA-binding</keyword>